<accession>A0ABW0VZB4</accession>
<protein>
    <submittedName>
        <fullName evidence="1">Uncharacterized protein</fullName>
    </submittedName>
</protein>
<proteinExistence type="predicted"/>
<sequence length="51" mass="5590">MDADIAKVIPEFDLQGIGQMLTGVLLWAIDPGFAERLLKLSEELTGVKFKA</sequence>
<dbReference type="Proteomes" id="UP001596047">
    <property type="component" value="Unassembled WGS sequence"/>
</dbReference>
<evidence type="ECO:0000313" key="2">
    <source>
        <dbReference type="Proteomes" id="UP001596047"/>
    </source>
</evidence>
<keyword evidence="2" id="KW-1185">Reference proteome</keyword>
<comment type="caution">
    <text evidence="1">The sequence shown here is derived from an EMBL/GenBank/DDBJ whole genome shotgun (WGS) entry which is preliminary data.</text>
</comment>
<evidence type="ECO:0000313" key="1">
    <source>
        <dbReference type="EMBL" id="MFC5651253.1"/>
    </source>
</evidence>
<name>A0ABW0VZB4_9BACL</name>
<reference evidence="2" key="1">
    <citation type="journal article" date="2019" name="Int. J. Syst. Evol. Microbiol.">
        <title>The Global Catalogue of Microorganisms (GCM) 10K type strain sequencing project: providing services to taxonomists for standard genome sequencing and annotation.</title>
        <authorList>
            <consortium name="The Broad Institute Genomics Platform"/>
            <consortium name="The Broad Institute Genome Sequencing Center for Infectious Disease"/>
            <person name="Wu L."/>
            <person name="Ma J."/>
        </authorList>
    </citation>
    <scope>NUCLEOTIDE SEQUENCE [LARGE SCALE GENOMIC DNA]</scope>
    <source>
        <strain evidence="2">CGMCC 1.3240</strain>
    </source>
</reference>
<gene>
    <name evidence="1" type="ORF">ACFPYJ_19505</name>
</gene>
<dbReference type="RefSeq" id="WP_379189861.1">
    <property type="nucleotide sequence ID" value="NZ_JBHSOW010000070.1"/>
</dbReference>
<organism evidence="1 2">
    <name type="scientific">Paenibacillus solisilvae</name>
    <dbReference type="NCBI Taxonomy" id="2486751"/>
    <lineage>
        <taxon>Bacteria</taxon>
        <taxon>Bacillati</taxon>
        <taxon>Bacillota</taxon>
        <taxon>Bacilli</taxon>
        <taxon>Bacillales</taxon>
        <taxon>Paenibacillaceae</taxon>
        <taxon>Paenibacillus</taxon>
    </lineage>
</organism>
<dbReference type="EMBL" id="JBHSOW010000070">
    <property type="protein sequence ID" value="MFC5651253.1"/>
    <property type="molecule type" value="Genomic_DNA"/>
</dbReference>